<evidence type="ECO:0000256" key="2">
    <source>
        <dbReference type="ARBA" id="ARBA00022723"/>
    </source>
</evidence>
<dbReference type="AlphaFoldDB" id="A0A250XSP3"/>
<keyword evidence="4" id="KW-0464">Manganese</keyword>
<dbReference type="Pfam" id="PF05195">
    <property type="entry name" value="AMP_N"/>
    <property type="match status" value="1"/>
</dbReference>
<evidence type="ECO:0000256" key="1">
    <source>
        <dbReference type="ARBA" id="ARBA00001936"/>
    </source>
</evidence>
<dbReference type="InterPro" id="IPR036005">
    <property type="entry name" value="Creatinase/aminopeptidase-like"/>
</dbReference>
<dbReference type="EMBL" id="BEGY01000221">
    <property type="protein sequence ID" value="GAX86056.1"/>
    <property type="molecule type" value="Genomic_DNA"/>
</dbReference>
<name>A0A250XSP3_9CHLO</name>
<dbReference type="SUPFAM" id="SSF55920">
    <property type="entry name" value="Creatinase/aminopeptidase"/>
    <property type="match status" value="1"/>
</dbReference>
<comment type="caution">
    <text evidence="7">The sequence shown here is derived from an EMBL/GenBank/DDBJ whole genome shotgun (WGS) entry which is preliminary data.</text>
</comment>
<dbReference type="PANTHER" id="PTHR43226">
    <property type="entry name" value="XAA-PRO AMINOPEPTIDASE 3"/>
    <property type="match status" value="1"/>
</dbReference>
<dbReference type="GO" id="GO:0070006">
    <property type="term" value="F:metalloaminopeptidase activity"/>
    <property type="evidence" value="ECO:0007669"/>
    <property type="project" value="InterPro"/>
</dbReference>
<dbReference type="STRING" id="1157962.A0A250XSP3"/>
<comment type="cofactor">
    <cofactor evidence="1">
        <name>Mn(2+)</name>
        <dbReference type="ChEBI" id="CHEBI:29035"/>
    </cofactor>
</comment>
<dbReference type="Pfam" id="PF00557">
    <property type="entry name" value="Peptidase_M24"/>
    <property type="match status" value="1"/>
</dbReference>
<evidence type="ECO:0000256" key="5">
    <source>
        <dbReference type="SAM" id="MobiDB-lite"/>
    </source>
</evidence>
<evidence type="ECO:0000259" key="6">
    <source>
        <dbReference type="SMART" id="SM01011"/>
    </source>
</evidence>
<evidence type="ECO:0000313" key="7">
    <source>
        <dbReference type="EMBL" id="GAX86056.1"/>
    </source>
</evidence>
<gene>
    <name evidence="7" type="ORF">CEUSTIGMA_g13471.t1</name>
</gene>
<dbReference type="InterPro" id="IPR052433">
    <property type="entry name" value="X-Pro_dipept-like"/>
</dbReference>
<dbReference type="Gene3D" id="3.40.350.10">
    <property type="entry name" value="Creatinase/prolidase N-terminal domain"/>
    <property type="match status" value="1"/>
</dbReference>
<evidence type="ECO:0000256" key="3">
    <source>
        <dbReference type="ARBA" id="ARBA00022801"/>
    </source>
</evidence>
<feature type="compositionally biased region" description="Polar residues" evidence="5">
    <location>
        <begin position="191"/>
        <end position="202"/>
    </location>
</feature>
<protein>
    <recommendedName>
        <fullName evidence="6">Aminopeptidase P N-terminal domain-containing protein</fullName>
    </recommendedName>
</protein>
<dbReference type="PANTHER" id="PTHR43226:SF1">
    <property type="entry name" value="XAA-PRO DIPEPTIDASE"/>
    <property type="match status" value="1"/>
</dbReference>
<reference evidence="7 8" key="1">
    <citation type="submission" date="2017-08" db="EMBL/GenBank/DDBJ databases">
        <title>Acidophilic green algal genome provides insights into adaptation to an acidic environment.</title>
        <authorList>
            <person name="Hirooka S."/>
            <person name="Hirose Y."/>
            <person name="Kanesaki Y."/>
            <person name="Higuchi S."/>
            <person name="Fujiwara T."/>
            <person name="Onuma R."/>
            <person name="Era A."/>
            <person name="Ohbayashi R."/>
            <person name="Uzuka A."/>
            <person name="Nozaki H."/>
            <person name="Yoshikawa H."/>
            <person name="Miyagishima S.Y."/>
        </authorList>
    </citation>
    <scope>NUCLEOTIDE SEQUENCE [LARGE SCALE GENOMIC DNA]</scope>
    <source>
        <strain evidence="7 8">NIES-2499</strain>
    </source>
</reference>
<dbReference type="InterPro" id="IPR000994">
    <property type="entry name" value="Pept_M24"/>
</dbReference>
<dbReference type="GO" id="GO:0030145">
    <property type="term" value="F:manganese ion binding"/>
    <property type="evidence" value="ECO:0007669"/>
    <property type="project" value="InterPro"/>
</dbReference>
<keyword evidence="2" id="KW-0479">Metal-binding</keyword>
<accession>A0A250XSP3</accession>
<keyword evidence="8" id="KW-1185">Reference proteome</keyword>
<dbReference type="InterPro" id="IPR029149">
    <property type="entry name" value="Creatin/AminoP/Spt16_N"/>
</dbReference>
<feature type="region of interest" description="Disordered" evidence="5">
    <location>
        <begin position="191"/>
        <end position="217"/>
    </location>
</feature>
<dbReference type="InterPro" id="IPR007865">
    <property type="entry name" value="Aminopep_P_N"/>
</dbReference>
<proteinExistence type="predicted"/>
<evidence type="ECO:0000313" key="8">
    <source>
        <dbReference type="Proteomes" id="UP000232323"/>
    </source>
</evidence>
<dbReference type="Gene3D" id="3.90.230.10">
    <property type="entry name" value="Creatinase/methionine aminopeptidase superfamily"/>
    <property type="match status" value="1"/>
</dbReference>
<organism evidence="7 8">
    <name type="scientific">Chlamydomonas eustigma</name>
    <dbReference type="NCBI Taxonomy" id="1157962"/>
    <lineage>
        <taxon>Eukaryota</taxon>
        <taxon>Viridiplantae</taxon>
        <taxon>Chlorophyta</taxon>
        <taxon>core chlorophytes</taxon>
        <taxon>Chlorophyceae</taxon>
        <taxon>CS clade</taxon>
        <taxon>Chlamydomonadales</taxon>
        <taxon>Chlamydomonadaceae</taxon>
        <taxon>Chlamydomonas</taxon>
    </lineage>
</organism>
<feature type="domain" description="Aminopeptidase P N-terminal" evidence="6">
    <location>
        <begin position="43"/>
        <end position="175"/>
    </location>
</feature>
<sequence length="317" mass="34670">MHKLYARGVHPTTSWRNDAVIRSGATANAPAARHFFNSMNIRDQTKLIRERLLKEHLSGGLVYLESGEELLRNGSDVFHTFRADSNFLYVSGINFPGFACILDMESGTFTLLAPRLPPEAAFWMGGLPSLDELASEYGADRCAYKDELPVLLKRGHEMKGRTIHTTNTLASRVHNVIDDTKFQSNDSAMLTSSGRTASSLTLNPKPDGGDVASSNDRSSCSSSSRVIGGLLASTLARCRAIKTEAEVACLLEANIASGQAHKAIWRACHPGLMEYQLEAEFRRTAAYSGCLHVGYPSIVGSGRNLLLDLVGTCYWIW</sequence>
<dbReference type="SUPFAM" id="SSF53092">
    <property type="entry name" value="Creatinase/prolidase N-terminal domain"/>
    <property type="match status" value="1"/>
</dbReference>
<keyword evidence="3" id="KW-0378">Hydrolase</keyword>
<dbReference type="GO" id="GO:0006508">
    <property type="term" value="P:proteolysis"/>
    <property type="evidence" value="ECO:0007669"/>
    <property type="project" value="TreeGrafter"/>
</dbReference>
<dbReference type="SMART" id="SM01011">
    <property type="entry name" value="AMP_N"/>
    <property type="match status" value="1"/>
</dbReference>
<dbReference type="Proteomes" id="UP000232323">
    <property type="component" value="Unassembled WGS sequence"/>
</dbReference>
<dbReference type="OrthoDB" id="10261878at2759"/>
<evidence type="ECO:0000256" key="4">
    <source>
        <dbReference type="ARBA" id="ARBA00023211"/>
    </source>
</evidence>